<protein>
    <submittedName>
        <fullName evidence="1">IncP-type oriT binding protein TraJ</fullName>
    </submittedName>
</protein>
<accession>A0A385H813</accession>
<dbReference type="RefSeq" id="WP_159373014.1">
    <property type="nucleotide sequence ID" value="NZ_CP032117.2"/>
</dbReference>
<proteinExistence type="predicted"/>
<dbReference type="Pfam" id="PF21983">
    <property type="entry name" value="NikA-like"/>
    <property type="match status" value="1"/>
</dbReference>
<dbReference type="InterPro" id="IPR053842">
    <property type="entry name" value="NikA-like"/>
</dbReference>
<dbReference type="AlphaFoldDB" id="A0A385H813"/>
<gene>
    <name evidence="1" type="ORF">ABPAL_A0026</name>
</gene>
<name>A0A385H813_ACILW</name>
<reference evidence="1" key="1">
    <citation type="submission" date="2018-09" db="EMBL/GenBank/DDBJ databases">
        <title>Resistance of ancient and modern Acinetobacter lwoffii strains to heavy metals and arsenic revealed by genome analysis.</title>
        <authorList>
            <person name="Mindlin S."/>
            <person name="Petrenko A."/>
            <person name="Kurakov A."/>
            <person name="Beletsky A."/>
            <person name="Mardanov A."/>
            <person name="Petrova M."/>
        </authorList>
    </citation>
    <scope>NUCLEOTIDE SEQUENCE</scope>
    <source>
        <strain evidence="1">ED45-23</strain>
        <plasmid evidence="1">pALWED2.2</plasmid>
    </source>
</reference>
<sequence length="128" mass="14454">MENINPGESVKKPKRKRQSVIQVVVTKEEKAQIEKNAELAKISTSQYLRDLGLGYKPKSLVDIMVIQEVRSLKSDMNKVGGLLKLLLSGQKVDPKEFRSTVNGLLLDFSRNQNSLDILISKVRSKIKF</sequence>
<keyword evidence="1" id="KW-0614">Plasmid</keyword>
<dbReference type="EMBL" id="CP032117">
    <property type="protein sequence ID" value="AXX83742.1"/>
    <property type="molecule type" value="Genomic_DNA"/>
</dbReference>
<evidence type="ECO:0000313" key="1">
    <source>
        <dbReference type="EMBL" id="AXX83742.1"/>
    </source>
</evidence>
<geneLocation type="plasmid" evidence="1">
    <name>pALWED2.2</name>
</geneLocation>
<organism evidence="1">
    <name type="scientific">Acinetobacter lwoffii</name>
    <dbReference type="NCBI Taxonomy" id="28090"/>
    <lineage>
        <taxon>Bacteria</taxon>
        <taxon>Pseudomonadati</taxon>
        <taxon>Pseudomonadota</taxon>
        <taxon>Gammaproteobacteria</taxon>
        <taxon>Moraxellales</taxon>
        <taxon>Moraxellaceae</taxon>
        <taxon>Acinetobacter</taxon>
    </lineage>
</organism>